<name>A0A8S3AJS0_9BILA</name>
<evidence type="ECO:0000313" key="1">
    <source>
        <dbReference type="EMBL" id="CAF4636621.1"/>
    </source>
</evidence>
<dbReference type="Proteomes" id="UP000681720">
    <property type="component" value="Unassembled WGS sequence"/>
</dbReference>
<dbReference type="AlphaFoldDB" id="A0A8S3AJS0"/>
<gene>
    <name evidence="1" type="ORF">BYL167_LOCUS41593</name>
    <name evidence="2" type="ORF">GIL414_LOCUS44605</name>
</gene>
<dbReference type="EMBL" id="CAJOBH010105894">
    <property type="protein sequence ID" value="CAF4636621.1"/>
    <property type="molecule type" value="Genomic_DNA"/>
</dbReference>
<evidence type="ECO:0000313" key="3">
    <source>
        <dbReference type="Proteomes" id="UP000681720"/>
    </source>
</evidence>
<dbReference type="Proteomes" id="UP000681967">
    <property type="component" value="Unassembled WGS sequence"/>
</dbReference>
<reference evidence="2" key="1">
    <citation type="submission" date="2021-02" db="EMBL/GenBank/DDBJ databases">
        <authorList>
            <person name="Nowell W R."/>
        </authorList>
    </citation>
    <scope>NUCLEOTIDE SEQUENCE</scope>
</reference>
<evidence type="ECO:0000313" key="2">
    <source>
        <dbReference type="EMBL" id="CAF4738370.1"/>
    </source>
</evidence>
<accession>A0A8S3AJS0</accession>
<comment type="caution">
    <text evidence="2">The sequence shown here is derived from an EMBL/GenBank/DDBJ whole genome shotgun (WGS) entry which is preliminary data.</text>
</comment>
<sequence length="31" mass="3600">MPLSSWEGIPVPGSKLLVRMKNIVTNNVWFW</sequence>
<protein>
    <submittedName>
        <fullName evidence="2">Uncharacterized protein</fullName>
    </submittedName>
</protein>
<feature type="non-terminal residue" evidence="2">
    <location>
        <position position="1"/>
    </location>
</feature>
<dbReference type="EMBL" id="CAJOBJ010135046">
    <property type="protein sequence ID" value="CAF4738370.1"/>
    <property type="molecule type" value="Genomic_DNA"/>
</dbReference>
<organism evidence="2 3">
    <name type="scientific">Rotaria magnacalcarata</name>
    <dbReference type="NCBI Taxonomy" id="392030"/>
    <lineage>
        <taxon>Eukaryota</taxon>
        <taxon>Metazoa</taxon>
        <taxon>Spiralia</taxon>
        <taxon>Gnathifera</taxon>
        <taxon>Rotifera</taxon>
        <taxon>Eurotatoria</taxon>
        <taxon>Bdelloidea</taxon>
        <taxon>Philodinida</taxon>
        <taxon>Philodinidae</taxon>
        <taxon>Rotaria</taxon>
    </lineage>
</organism>
<proteinExistence type="predicted"/>